<reference evidence="1 2" key="1">
    <citation type="journal article" date="2019" name="Int. J. Syst. Evol. Microbiol.">
        <title>The Global Catalogue of Microorganisms (GCM) 10K type strain sequencing project: providing services to taxonomists for standard genome sequencing and annotation.</title>
        <authorList>
            <consortium name="The Broad Institute Genomics Platform"/>
            <consortium name="The Broad Institute Genome Sequencing Center for Infectious Disease"/>
            <person name="Wu L."/>
            <person name="Ma J."/>
        </authorList>
    </citation>
    <scope>NUCLEOTIDE SEQUENCE [LARGE SCALE GENOMIC DNA]</scope>
    <source>
        <strain evidence="1 2">JCM 3272</strain>
    </source>
</reference>
<evidence type="ECO:0000313" key="2">
    <source>
        <dbReference type="Proteomes" id="UP001501444"/>
    </source>
</evidence>
<gene>
    <name evidence="1" type="ORF">GCM10010170_058680</name>
</gene>
<accession>A0ABN3GW04</accession>
<keyword evidence="2" id="KW-1185">Reference proteome</keyword>
<dbReference type="EMBL" id="BAAARV010000055">
    <property type="protein sequence ID" value="GAA2362526.1"/>
    <property type="molecule type" value="Genomic_DNA"/>
</dbReference>
<dbReference type="Proteomes" id="UP001501444">
    <property type="component" value="Unassembled WGS sequence"/>
</dbReference>
<comment type="caution">
    <text evidence="1">The sequence shown here is derived from an EMBL/GenBank/DDBJ whole genome shotgun (WGS) entry which is preliminary data.</text>
</comment>
<name>A0ABN3GW04_9ACTN</name>
<evidence type="ECO:0000313" key="1">
    <source>
        <dbReference type="EMBL" id="GAA2362526.1"/>
    </source>
</evidence>
<sequence length="108" mass="11591">MQVGRTGSSLTGNVYSELLVCRIGLIARAGKRISAACGGMPDRYAGASWRSGISEFFRDPWLPVVCAFFLVERIELVPRKLVGDLGNALKGLAAVITRTGRATPRQPA</sequence>
<proteinExistence type="predicted"/>
<organism evidence="1 2">
    <name type="scientific">Dactylosporangium salmoneum</name>
    <dbReference type="NCBI Taxonomy" id="53361"/>
    <lineage>
        <taxon>Bacteria</taxon>
        <taxon>Bacillati</taxon>
        <taxon>Actinomycetota</taxon>
        <taxon>Actinomycetes</taxon>
        <taxon>Micromonosporales</taxon>
        <taxon>Micromonosporaceae</taxon>
        <taxon>Dactylosporangium</taxon>
    </lineage>
</organism>
<protein>
    <submittedName>
        <fullName evidence="1">Uncharacterized protein</fullName>
    </submittedName>
</protein>